<dbReference type="Proteomes" id="UP001623852">
    <property type="component" value="Chromosome"/>
</dbReference>
<dbReference type="EC" id="2.3.1.-" evidence="2"/>
<dbReference type="EMBL" id="CP150845">
    <property type="protein sequence ID" value="WYZ20195.1"/>
    <property type="molecule type" value="Genomic_DNA"/>
</dbReference>
<proteinExistence type="inferred from homology"/>
<organism evidence="2 3">
    <name type="scientific">Flavobacterium soyae</name>
    <dbReference type="NCBI Taxonomy" id="2903098"/>
    <lineage>
        <taxon>Bacteria</taxon>
        <taxon>Pseudomonadati</taxon>
        <taxon>Bacteroidota</taxon>
        <taxon>Flavobacteriia</taxon>
        <taxon>Flavobacteriales</taxon>
        <taxon>Flavobacteriaceae</taxon>
        <taxon>Flavobacterium</taxon>
    </lineage>
</organism>
<dbReference type="InterPro" id="IPR011004">
    <property type="entry name" value="Trimer_LpxA-like_sf"/>
</dbReference>
<evidence type="ECO:0000313" key="3">
    <source>
        <dbReference type="Proteomes" id="UP001623852"/>
    </source>
</evidence>
<dbReference type="Gene3D" id="2.160.10.10">
    <property type="entry name" value="Hexapeptide repeat proteins"/>
    <property type="match status" value="1"/>
</dbReference>
<accession>A0ABZ2UFE0</accession>
<evidence type="ECO:0000256" key="1">
    <source>
        <dbReference type="ARBA" id="ARBA00007274"/>
    </source>
</evidence>
<dbReference type="RefSeq" id="WP_406844514.1">
    <property type="nucleotide sequence ID" value="NZ_CP150845.1"/>
</dbReference>
<dbReference type="CDD" id="cd03358">
    <property type="entry name" value="LbH_WxcM_N_like"/>
    <property type="match status" value="1"/>
</dbReference>
<dbReference type="InterPro" id="IPR001451">
    <property type="entry name" value="Hexapep"/>
</dbReference>
<name>A0ABZ2UFE0_9FLAO</name>
<dbReference type="PANTHER" id="PTHR43300:SF4">
    <property type="entry name" value="ACYL-[ACYL-CARRIER-PROTEIN]--UDP-N-ACETYLGLUCOSAMINE O-ACYLTRANSFERASE"/>
    <property type="match status" value="1"/>
</dbReference>
<dbReference type="PANTHER" id="PTHR43300">
    <property type="entry name" value="ACETYLTRANSFERASE"/>
    <property type="match status" value="1"/>
</dbReference>
<reference evidence="2 3" key="1">
    <citation type="submission" date="2024-03" db="EMBL/GenBank/DDBJ databases">
        <title>Flavobacterium soyae.</title>
        <authorList>
            <person name="Zheng W."/>
        </authorList>
    </citation>
    <scope>NUCLEOTIDE SEQUENCE [LARGE SCALE GENOMIC DNA]</scope>
    <source>
        <strain evidence="2 3">55</strain>
    </source>
</reference>
<dbReference type="GO" id="GO:0016746">
    <property type="term" value="F:acyltransferase activity"/>
    <property type="evidence" value="ECO:0007669"/>
    <property type="project" value="UniProtKB-KW"/>
</dbReference>
<keyword evidence="2" id="KW-0808">Transferase</keyword>
<gene>
    <name evidence="2" type="ORF">AABD74_01745</name>
</gene>
<dbReference type="Pfam" id="PF00132">
    <property type="entry name" value="Hexapep"/>
    <property type="match status" value="2"/>
</dbReference>
<dbReference type="Pfam" id="PF14602">
    <property type="entry name" value="Hexapep_2"/>
    <property type="match status" value="1"/>
</dbReference>
<keyword evidence="2" id="KW-0012">Acyltransferase</keyword>
<sequence length="185" mass="20189">MYKVHPLADVQSKNIGDNTTIWQFCVILANASIGENCNINCNVFIENDVKIGNNVTIKPGVQVWDGVYIEDNVFVGPNVTFTNDLVPRSKSYPIDFSKTVIEKGASIGANSTVIAGNKIGCYAMIGAGSVVTKSVLPYHLFYGNPAKHAGYITEKGIILDLNLRDEDGNIYVFLDNKLSLKESLI</sequence>
<comment type="similarity">
    <text evidence="1">Belongs to the transferase hexapeptide repeat family.</text>
</comment>
<evidence type="ECO:0000313" key="2">
    <source>
        <dbReference type="EMBL" id="WYZ20195.1"/>
    </source>
</evidence>
<dbReference type="InterPro" id="IPR050179">
    <property type="entry name" value="Trans_hexapeptide_repeat"/>
</dbReference>
<protein>
    <submittedName>
        <fullName evidence="2">Acyltransferase</fullName>
        <ecNumber evidence="2">2.3.1.-</ecNumber>
    </submittedName>
</protein>
<dbReference type="SUPFAM" id="SSF51161">
    <property type="entry name" value="Trimeric LpxA-like enzymes"/>
    <property type="match status" value="1"/>
</dbReference>
<keyword evidence="3" id="KW-1185">Reference proteome</keyword>